<reference evidence="4 5" key="1">
    <citation type="submission" date="2019-03" db="EMBL/GenBank/DDBJ databases">
        <title>Genomic Encyclopedia of Type Strains, Phase IV (KMG-IV): sequencing the most valuable type-strain genomes for metagenomic binning, comparative biology and taxonomic classification.</title>
        <authorList>
            <person name="Goeker M."/>
        </authorList>
    </citation>
    <scope>NUCLEOTIDE SEQUENCE [LARGE SCALE GENOMIC DNA]</scope>
    <source>
        <strain evidence="4 5">DSM 25903</strain>
    </source>
</reference>
<dbReference type="PANTHER" id="PTHR32494">
    <property type="entry name" value="ALLANTOATE DEIMINASE-RELATED"/>
    <property type="match status" value="1"/>
</dbReference>
<dbReference type="SUPFAM" id="SSF53187">
    <property type="entry name" value="Zn-dependent exopeptidases"/>
    <property type="match status" value="1"/>
</dbReference>
<feature type="binding site" evidence="3">
    <location>
        <position position="94"/>
    </location>
    <ligand>
        <name>Zn(2+)</name>
        <dbReference type="ChEBI" id="CHEBI:29105"/>
        <label>1</label>
    </ligand>
</feature>
<evidence type="ECO:0000256" key="3">
    <source>
        <dbReference type="PIRSR" id="PIRSR001235-1"/>
    </source>
</evidence>
<evidence type="ECO:0000256" key="2">
    <source>
        <dbReference type="ARBA" id="ARBA00022801"/>
    </source>
</evidence>
<sequence length="410" mass="44452">MSFPPIDGDRLWSDLMTLARIGELPAGGCDRLALSDADGMARNVFRYWMEEIGLKVSVDPIGNMVGRREGTDPSLPPIMMGSHLDTQQPGGKYDGPLGVLGGLACLRAIAAAGRATRHPIEVVNWTNEEGARFQPGLLGSAVFTGQLDLETAHATKDVGGRSVFDELRRIRYLGDAPLQRKVDSYFELHIEQGDRLEKAGITIGNVAGCEYNLFAEITCHGRNGHSQATPMDQRANALAAAAEVIVAIEEIGRRHFPAGSAGVASLRLWPNNRINIPHLARMSYSATHPDRAGMAQIRREVTEAVEAAETRTGLRIEIEQPPEREAVDFDASLGALVERAAEELGHSTMSLRSRAGHDAIRMAPHCPTQMIFVPCKDGISHSEFEEMTKQHAVAGTEVMLRAVLARDGAA</sequence>
<evidence type="ECO:0000256" key="1">
    <source>
        <dbReference type="ARBA" id="ARBA00006153"/>
    </source>
</evidence>
<organism evidence="4 5">
    <name type="scientific">Enterovirga rhinocerotis</name>
    <dbReference type="NCBI Taxonomy" id="1339210"/>
    <lineage>
        <taxon>Bacteria</taxon>
        <taxon>Pseudomonadati</taxon>
        <taxon>Pseudomonadota</taxon>
        <taxon>Alphaproteobacteria</taxon>
        <taxon>Hyphomicrobiales</taxon>
        <taxon>Methylobacteriaceae</taxon>
        <taxon>Enterovirga</taxon>
    </lineage>
</organism>
<keyword evidence="5" id="KW-1185">Reference proteome</keyword>
<comment type="similarity">
    <text evidence="1">Belongs to the peptidase M20 family.</text>
</comment>
<comment type="cofactor">
    <cofactor evidence="3">
        <name>Zn(2+)</name>
        <dbReference type="ChEBI" id="CHEBI:29105"/>
    </cofactor>
    <text evidence="3">Binds 2 Zn(2+) ions per subunit.</text>
</comment>
<dbReference type="Gene3D" id="3.40.630.10">
    <property type="entry name" value="Zn peptidases"/>
    <property type="match status" value="1"/>
</dbReference>
<keyword evidence="3" id="KW-0862">Zinc</keyword>
<feature type="binding site" evidence="3">
    <location>
        <position position="381"/>
    </location>
    <ligand>
        <name>Zn(2+)</name>
        <dbReference type="ChEBI" id="CHEBI:29105"/>
        <label>2</label>
    </ligand>
</feature>
<dbReference type="InterPro" id="IPR002933">
    <property type="entry name" value="Peptidase_M20"/>
</dbReference>
<name>A0A4R7C953_9HYPH</name>
<comment type="caution">
    <text evidence="4">The sequence shown here is derived from an EMBL/GenBank/DDBJ whole genome shotgun (WGS) entry which is preliminary data.</text>
</comment>
<dbReference type="OrthoDB" id="9808195at2"/>
<feature type="binding site" evidence="3">
    <location>
        <position position="189"/>
    </location>
    <ligand>
        <name>Zn(2+)</name>
        <dbReference type="ChEBI" id="CHEBI:29105"/>
        <label>1</label>
    </ligand>
</feature>
<evidence type="ECO:0000313" key="5">
    <source>
        <dbReference type="Proteomes" id="UP000295122"/>
    </source>
</evidence>
<evidence type="ECO:0000313" key="4">
    <source>
        <dbReference type="EMBL" id="TDR94968.1"/>
    </source>
</evidence>
<dbReference type="Gene3D" id="3.30.70.360">
    <property type="match status" value="1"/>
</dbReference>
<dbReference type="PANTHER" id="PTHR32494:SF5">
    <property type="entry name" value="ALLANTOATE AMIDOHYDROLASE"/>
    <property type="match status" value="1"/>
</dbReference>
<dbReference type="RefSeq" id="WP_133769817.1">
    <property type="nucleotide sequence ID" value="NZ_SNZR01000011.1"/>
</dbReference>
<gene>
    <name evidence="4" type="ORF">EV668_2260</name>
</gene>
<dbReference type="NCBIfam" id="TIGR01879">
    <property type="entry name" value="hydantase"/>
    <property type="match status" value="1"/>
</dbReference>
<dbReference type="PIRSF" id="PIRSF001235">
    <property type="entry name" value="Amidase_carbamoylase"/>
    <property type="match status" value="1"/>
</dbReference>
<dbReference type="AlphaFoldDB" id="A0A4R7C953"/>
<keyword evidence="3" id="KW-0479">Metal-binding</keyword>
<dbReference type="Proteomes" id="UP000295122">
    <property type="component" value="Unassembled WGS sequence"/>
</dbReference>
<dbReference type="InterPro" id="IPR036264">
    <property type="entry name" value="Bact_exopeptidase_dim_dom"/>
</dbReference>
<dbReference type="GO" id="GO:0016813">
    <property type="term" value="F:hydrolase activity, acting on carbon-nitrogen (but not peptide) bonds, in linear amidines"/>
    <property type="evidence" value="ECO:0007669"/>
    <property type="project" value="InterPro"/>
</dbReference>
<dbReference type="SUPFAM" id="SSF55031">
    <property type="entry name" value="Bacterial exopeptidase dimerisation domain"/>
    <property type="match status" value="1"/>
</dbReference>
<proteinExistence type="inferred from homology"/>
<accession>A0A4R7C953</accession>
<dbReference type="EMBL" id="SNZR01000011">
    <property type="protein sequence ID" value="TDR94968.1"/>
    <property type="molecule type" value="Genomic_DNA"/>
</dbReference>
<dbReference type="Pfam" id="PF01546">
    <property type="entry name" value="Peptidase_M20"/>
    <property type="match status" value="1"/>
</dbReference>
<dbReference type="InterPro" id="IPR010158">
    <property type="entry name" value="Amidase_Cbmase"/>
</dbReference>
<keyword evidence="2 4" id="KW-0378">Hydrolase</keyword>
<feature type="binding site" evidence="3">
    <location>
        <position position="94"/>
    </location>
    <ligand>
        <name>Zn(2+)</name>
        <dbReference type="ChEBI" id="CHEBI:29105"/>
        <label>2</label>
    </ligand>
</feature>
<protein>
    <submittedName>
        <fullName evidence="4">N-carbamoyl-L-amino-acid hydrolase</fullName>
    </submittedName>
</protein>
<dbReference type="CDD" id="cd03884">
    <property type="entry name" value="M20_bAS"/>
    <property type="match status" value="1"/>
</dbReference>
<feature type="binding site" evidence="3">
    <location>
        <position position="83"/>
    </location>
    <ligand>
        <name>Zn(2+)</name>
        <dbReference type="ChEBI" id="CHEBI:29105"/>
        <label>1</label>
    </ligand>
</feature>
<dbReference type="GO" id="GO:0046872">
    <property type="term" value="F:metal ion binding"/>
    <property type="evidence" value="ECO:0007669"/>
    <property type="project" value="UniProtKB-KW"/>
</dbReference>
<feature type="binding site" evidence="3">
    <location>
        <position position="129"/>
    </location>
    <ligand>
        <name>Zn(2+)</name>
        <dbReference type="ChEBI" id="CHEBI:29105"/>
        <label>2</label>
    </ligand>
</feature>